<comment type="caution">
    <text evidence="2">The sequence shown here is derived from an EMBL/GenBank/DDBJ whole genome shotgun (WGS) entry which is preliminary data.</text>
</comment>
<accession>A0AA40A1S4</accession>
<gene>
    <name evidence="2" type="ORF">B0H67DRAFT_494445</name>
</gene>
<evidence type="ECO:0000313" key="2">
    <source>
        <dbReference type="EMBL" id="KAK0707668.1"/>
    </source>
</evidence>
<dbReference type="Proteomes" id="UP001172102">
    <property type="component" value="Unassembled WGS sequence"/>
</dbReference>
<protein>
    <submittedName>
        <fullName evidence="2">Uncharacterized protein</fullName>
    </submittedName>
</protein>
<sequence length="389" mass="42404">MMAEHEWPETHRKRLREEDYADISTGGTLGFTEHRSKRLQALPLRTSPSSKRWAETLTFPPTIPSFTVHAAPRTITPRDSPLEEQIAMQQHAWADEPELGVHQQSPTGMPETVDRDMDMMDTYESIPQGGQQHLEPGQFQPDQTVTSIAGRMPTPIHCSFAAQVRGNNWGSGAGNALNGGPLGSTPEDLNAHVFNSNSIIDTCQGLSGIMGHESVPRSLDDPAAAAAVMADWNMVQNRRLPSPISESGGEDSSLESPRMILDSSSHMQMGHLDHLTHQHPLLSTLPTRSSSVGDLGQQYASNLNSSPSPQREGTPGGDSQNGSAMEVESQSPEGATSSPRKGHTRSRHTLNSWTALQPGMKRSFSIGYRADCEKCRMKVPGHFNHIIVS</sequence>
<feature type="compositionally biased region" description="Polar residues" evidence="1">
    <location>
        <begin position="298"/>
        <end position="339"/>
    </location>
</feature>
<proteinExistence type="predicted"/>
<feature type="region of interest" description="Disordered" evidence="1">
    <location>
        <begin position="283"/>
        <end position="355"/>
    </location>
</feature>
<dbReference type="EMBL" id="JAUKUA010000006">
    <property type="protein sequence ID" value="KAK0707668.1"/>
    <property type="molecule type" value="Genomic_DNA"/>
</dbReference>
<reference evidence="2" key="1">
    <citation type="submission" date="2023-06" db="EMBL/GenBank/DDBJ databases">
        <title>Genome-scale phylogeny and comparative genomics of the fungal order Sordariales.</title>
        <authorList>
            <consortium name="Lawrence Berkeley National Laboratory"/>
            <person name="Hensen N."/>
            <person name="Bonometti L."/>
            <person name="Westerberg I."/>
            <person name="Brannstrom I.O."/>
            <person name="Guillou S."/>
            <person name="Cros-Aarteil S."/>
            <person name="Calhoun S."/>
            <person name="Haridas S."/>
            <person name="Kuo A."/>
            <person name="Mondo S."/>
            <person name="Pangilinan J."/>
            <person name="Riley R."/>
            <person name="Labutti K."/>
            <person name="Andreopoulos B."/>
            <person name="Lipzen A."/>
            <person name="Chen C."/>
            <person name="Yanf M."/>
            <person name="Daum C."/>
            <person name="Ng V."/>
            <person name="Clum A."/>
            <person name="Steindorff A."/>
            <person name="Ohm R."/>
            <person name="Martin F."/>
            <person name="Silar P."/>
            <person name="Natvig D."/>
            <person name="Lalanne C."/>
            <person name="Gautier V."/>
            <person name="Ament-Velasquez S.L."/>
            <person name="Kruys A."/>
            <person name="Hutchinson M.I."/>
            <person name="Powell A.J."/>
            <person name="Barry K."/>
            <person name="Miller A.N."/>
            <person name="Grigoriev I.V."/>
            <person name="Debuchy R."/>
            <person name="Gladieux P."/>
            <person name="Thoren M.H."/>
            <person name="Johannesson H."/>
        </authorList>
    </citation>
    <scope>NUCLEOTIDE SEQUENCE</scope>
    <source>
        <strain evidence="2">SMH4607-1</strain>
    </source>
</reference>
<evidence type="ECO:0000313" key="3">
    <source>
        <dbReference type="Proteomes" id="UP001172102"/>
    </source>
</evidence>
<evidence type="ECO:0000256" key="1">
    <source>
        <dbReference type="SAM" id="MobiDB-lite"/>
    </source>
</evidence>
<name>A0AA40A1S4_9PEZI</name>
<keyword evidence="3" id="KW-1185">Reference proteome</keyword>
<organism evidence="2 3">
    <name type="scientific">Lasiosphaeris hirsuta</name>
    <dbReference type="NCBI Taxonomy" id="260670"/>
    <lineage>
        <taxon>Eukaryota</taxon>
        <taxon>Fungi</taxon>
        <taxon>Dikarya</taxon>
        <taxon>Ascomycota</taxon>
        <taxon>Pezizomycotina</taxon>
        <taxon>Sordariomycetes</taxon>
        <taxon>Sordariomycetidae</taxon>
        <taxon>Sordariales</taxon>
        <taxon>Lasiosphaeriaceae</taxon>
        <taxon>Lasiosphaeris</taxon>
    </lineage>
</organism>
<dbReference type="AlphaFoldDB" id="A0AA40A1S4"/>